<dbReference type="NCBIfam" id="TIGR03696">
    <property type="entry name" value="Rhs_assc_core"/>
    <property type="match status" value="1"/>
</dbReference>
<dbReference type="AlphaFoldDB" id="A0A3B0WCL1"/>
<name>A0A3B0WCL1_9ZZZZ</name>
<dbReference type="InterPro" id="IPR028903">
    <property type="entry name" value="Tox-REase-7_dom"/>
</dbReference>
<dbReference type="PANTHER" id="PTHR32305:SF15">
    <property type="entry name" value="PROTEIN RHSA-RELATED"/>
    <property type="match status" value="1"/>
</dbReference>
<proteinExistence type="predicted"/>
<keyword evidence="2" id="KW-0812">Transmembrane</keyword>
<dbReference type="EMBL" id="UOFA01000410">
    <property type="protein sequence ID" value="VAW48447.1"/>
    <property type="molecule type" value="Genomic_DNA"/>
</dbReference>
<feature type="region of interest" description="Disordered" evidence="1">
    <location>
        <begin position="1"/>
        <end position="26"/>
    </location>
</feature>
<dbReference type="PANTHER" id="PTHR32305">
    <property type="match status" value="1"/>
</dbReference>
<protein>
    <recommendedName>
        <fullName evidence="3">Tox-REase-7 domain-containing protein</fullName>
    </recommendedName>
</protein>
<feature type="non-terminal residue" evidence="4">
    <location>
        <position position="1"/>
    </location>
</feature>
<accession>A0A3B0WCL1</accession>
<feature type="transmembrane region" description="Helical" evidence="2">
    <location>
        <begin position="246"/>
        <end position="263"/>
    </location>
</feature>
<reference evidence="4" key="1">
    <citation type="submission" date="2018-06" db="EMBL/GenBank/DDBJ databases">
        <authorList>
            <person name="Zhirakovskaya E."/>
        </authorList>
    </citation>
    <scope>NUCLEOTIDE SEQUENCE</scope>
</reference>
<gene>
    <name evidence="4" type="ORF">MNBD_GAMMA02-184</name>
</gene>
<evidence type="ECO:0000313" key="4">
    <source>
        <dbReference type="EMBL" id="VAW48447.1"/>
    </source>
</evidence>
<feature type="compositionally biased region" description="Low complexity" evidence="1">
    <location>
        <begin position="14"/>
        <end position="26"/>
    </location>
</feature>
<evidence type="ECO:0000259" key="3">
    <source>
        <dbReference type="Pfam" id="PF15649"/>
    </source>
</evidence>
<keyword evidence="2" id="KW-1133">Transmembrane helix</keyword>
<dbReference type="InterPro" id="IPR022385">
    <property type="entry name" value="Rhs_assc_core"/>
</dbReference>
<dbReference type="Gene3D" id="2.180.10.10">
    <property type="entry name" value="RHS repeat-associated core"/>
    <property type="match status" value="1"/>
</dbReference>
<feature type="domain" description="Tox-REase-7" evidence="3">
    <location>
        <begin position="506"/>
        <end position="587"/>
    </location>
</feature>
<feature type="compositionally biased region" description="Polar residues" evidence="1">
    <location>
        <begin position="1"/>
        <end position="13"/>
    </location>
</feature>
<organism evidence="4">
    <name type="scientific">hydrothermal vent metagenome</name>
    <dbReference type="NCBI Taxonomy" id="652676"/>
    <lineage>
        <taxon>unclassified sequences</taxon>
        <taxon>metagenomes</taxon>
        <taxon>ecological metagenomes</taxon>
    </lineage>
</organism>
<dbReference type="Pfam" id="PF15649">
    <property type="entry name" value="Tox-REase-7"/>
    <property type="match status" value="1"/>
</dbReference>
<keyword evidence="2" id="KW-0472">Membrane</keyword>
<feature type="transmembrane region" description="Helical" evidence="2">
    <location>
        <begin position="269"/>
        <end position="288"/>
    </location>
</feature>
<evidence type="ECO:0000256" key="2">
    <source>
        <dbReference type="SAM" id="Phobius"/>
    </source>
</evidence>
<dbReference type="InterPro" id="IPR050708">
    <property type="entry name" value="T6SS_VgrG/RHS"/>
</dbReference>
<evidence type="ECO:0000256" key="1">
    <source>
        <dbReference type="SAM" id="MobiDB-lite"/>
    </source>
</evidence>
<sequence>VQSKGSQSFTYDANGNNTQTTGFTNGSGITTSRNIEYTAFDKIQRVYTGSNLNPLEESTYRYNTSEQRFSRIDTNSDDETNTTHFIGNVEVEYNHNGQVAYKRQLGNYAVITETNQSTQETYLFNDHLGSVDVITDESGRLLQHMSFSAWGERRLPNSWDEIALPSVRDYLSDYTTRGFTGHEMLDAFGIINMGGRIYDAELGRVLQADPFVQEPTSSQSYNRYTYAFNNPLSFTDPSGFITLRQIIGIVAAIVVGYFLGPLGTTLWKAFWVGFASGFIGGIIITGSFKSALKSGLIAGAIAGISFAVGNGGASAADADAAVSGGVKENVTTNAYETANAASNSMSSATGSTLEQTATQTGSLSGGSVGVELGKITVTGATGPAGSLLADFAAEYWFEYALSIGSTGFLSDSADLVELDAESFPDGSLSRNNFENTAFGMRDVARMAQNILDDRAMTQAILLGAATTIVTSFIPIGRAVGWAKGAIEAKFKKIILKRTMQRVAATGRTGEAAVRAVHKIGDKKFFQLPGRGRIPDGVNYDLKTLSEVKNYAGKLSYTKQLRDFSAIAESKGLTFNLYVREATTFTAPLQRAIDKGIINRINF</sequence>